<accession>A0A1D9MGU9</accession>
<dbReference type="EMBL" id="CP017781">
    <property type="protein sequence ID" value="AOZ71102.1"/>
    <property type="molecule type" value="Genomic_DNA"/>
</dbReference>
<gene>
    <name evidence="2" type="ORF">LPB142_14970</name>
</gene>
<dbReference type="InterPro" id="IPR036388">
    <property type="entry name" value="WH-like_DNA-bd_sf"/>
</dbReference>
<evidence type="ECO:0000313" key="3">
    <source>
        <dbReference type="Proteomes" id="UP000176562"/>
    </source>
</evidence>
<dbReference type="InterPro" id="IPR000847">
    <property type="entry name" value="LysR_HTH_N"/>
</dbReference>
<dbReference type="InterPro" id="IPR036390">
    <property type="entry name" value="WH_DNA-bd_sf"/>
</dbReference>
<dbReference type="AlphaFoldDB" id="A0A1D9MGU9"/>
<dbReference type="STRING" id="1850250.LPB142_14970"/>
<evidence type="ECO:0000313" key="2">
    <source>
        <dbReference type="EMBL" id="AOZ71102.1"/>
    </source>
</evidence>
<evidence type="ECO:0000259" key="1">
    <source>
        <dbReference type="Pfam" id="PF00126"/>
    </source>
</evidence>
<dbReference type="Proteomes" id="UP000176562">
    <property type="component" value="Chromosome"/>
</dbReference>
<dbReference type="GO" id="GO:0003700">
    <property type="term" value="F:DNA-binding transcription factor activity"/>
    <property type="evidence" value="ECO:0007669"/>
    <property type="project" value="InterPro"/>
</dbReference>
<dbReference type="Gene3D" id="1.10.10.10">
    <property type="entry name" value="Winged helix-like DNA-binding domain superfamily/Winged helix DNA-binding domain"/>
    <property type="match status" value="1"/>
</dbReference>
<sequence>MDPTRMMLRLYFGPLMFGPGKADLLEGIAAEGSISAAGRRMGMSYKRAWSLVEEMNAGFAEPLVASARGGARGGGAHLTEAGAEVLAAYRRLEARLATEGAAEIGAIGRHIRPDMSDEK</sequence>
<dbReference type="PANTHER" id="PTHR30432">
    <property type="entry name" value="TRANSCRIPTIONAL REGULATOR MODE"/>
    <property type="match status" value="1"/>
</dbReference>
<reference evidence="2 3" key="1">
    <citation type="submission" date="2016-10" db="EMBL/GenBank/DDBJ databases">
        <title>Rhodobacter sp. LPB0142, isolated from sea water.</title>
        <authorList>
            <person name="Kim E."/>
            <person name="Yi H."/>
        </authorList>
    </citation>
    <scope>NUCLEOTIDE SEQUENCE [LARGE SCALE GENOMIC DNA]</scope>
    <source>
        <strain evidence="2 3">LPB0142</strain>
    </source>
</reference>
<name>A0A1D9MGU9_9RHOB</name>
<keyword evidence="3" id="KW-1185">Reference proteome</keyword>
<dbReference type="KEGG" id="rhp:LPB142_14970"/>
<dbReference type="InterPro" id="IPR051815">
    <property type="entry name" value="Molybdate_resp_trans_reg"/>
</dbReference>
<feature type="domain" description="HTH lysR-type" evidence="1">
    <location>
        <begin position="25"/>
        <end position="82"/>
    </location>
</feature>
<dbReference type="RefSeq" id="WP_071167273.1">
    <property type="nucleotide sequence ID" value="NZ_CP017781.1"/>
</dbReference>
<dbReference type="Pfam" id="PF00126">
    <property type="entry name" value="HTH_1"/>
    <property type="match status" value="1"/>
</dbReference>
<dbReference type="PANTHER" id="PTHR30432:SF1">
    <property type="entry name" value="DNA-BINDING TRANSCRIPTIONAL DUAL REGULATOR MODE"/>
    <property type="match status" value="1"/>
</dbReference>
<dbReference type="SUPFAM" id="SSF46785">
    <property type="entry name" value="Winged helix' DNA-binding domain"/>
    <property type="match status" value="1"/>
</dbReference>
<organism evidence="2 3">
    <name type="scientific">Rhodobacter xanthinilyticus</name>
    <dbReference type="NCBI Taxonomy" id="1850250"/>
    <lineage>
        <taxon>Bacteria</taxon>
        <taxon>Pseudomonadati</taxon>
        <taxon>Pseudomonadota</taxon>
        <taxon>Alphaproteobacteria</taxon>
        <taxon>Rhodobacterales</taxon>
        <taxon>Rhodobacter group</taxon>
        <taxon>Rhodobacter</taxon>
    </lineage>
</organism>
<protein>
    <submittedName>
        <fullName evidence="2">LysR family transcriptional regulator</fullName>
    </submittedName>
</protein>
<proteinExistence type="predicted"/>